<name>A0A9Q0GUH0_9MAGN</name>
<dbReference type="Proteomes" id="UP001141806">
    <property type="component" value="Unassembled WGS sequence"/>
</dbReference>
<keyword evidence="1" id="KW-1133">Transmembrane helix</keyword>
<dbReference type="AlphaFoldDB" id="A0A9Q0GUH0"/>
<protein>
    <submittedName>
        <fullName evidence="2">Uncharacterized protein</fullName>
    </submittedName>
</protein>
<sequence length="100" mass="11567">MYLGMSCSGIRAVLSLHCFCMFLWLIVQLFSSYLIFAQRKLPIFSILSSLNPKSTSRYTNVPSFSHPYHICHIIASNVCLTIRGPYPVVDSYWVHFWNVM</sequence>
<feature type="transmembrane region" description="Helical" evidence="1">
    <location>
        <begin position="12"/>
        <end position="36"/>
    </location>
</feature>
<keyword evidence="3" id="KW-1185">Reference proteome</keyword>
<evidence type="ECO:0000256" key="1">
    <source>
        <dbReference type="SAM" id="Phobius"/>
    </source>
</evidence>
<reference evidence="2" key="1">
    <citation type="journal article" date="2023" name="Plant J.">
        <title>The genome of the king protea, Protea cynaroides.</title>
        <authorList>
            <person name="Chang J."/>
            <person name="Duong T.A."/>
            <person name="Schoeman C."/>
            <person name="Ma X."/>
            <person name="Roodt D."/>
            <person name="Barker N."/>
            <person name="Li Z."/>
            <person name="Van de Peer Y."/>
            <person name="Mizrachi E."/>
        </authorList>
    </citation>
    <scope>NUCLEOTIDE SEQUENCE</scope>
    <source>
        <tissue evidence="2">Young leaves</tissue>
    </source>
</reference>
<evidence type="ECO:0000313" key="3">
    <source>
        <dbReference type="Proteomes" id="UP001141806"/>
    </source>
</evidence>
<accession>A0A9Q0GUH0</accession>
<comment type="caution">
    <text evidence="2">The sequence shown here is derived from an EMBL/GenBank/DDBJ whole genome shotgun (WGS) entry which is preliminary data.</text>
</comment>
<evidence type="ECO:0000313" key="2">
    <source>
        <dbReference type="EMBL" id="KAJ4952720.1"/>
    </source>
</evidence>
<keyword evidence="1" id="KW-0812">Transmembrane</keyword>
<keyword evidence="1" id="KW-0472">Membrane</keyword>
<proteinExistence type="predicted"/>
<dbReference type="EMBL" id="JAMYWD010000012">
    <property type="protein sequence ID" value="KAJ4952720.1"/>
    <property type="molecule type" value="Genomic_DNA"/>
</dbReference>
<gene>
    <name evidence="2" type="ORF">NE237_029552</name>
</gene>
<organism evidence="2 3">
    <name type="scientific">Protea cynaroides</name>
    <dbReference type="NCBI Taxonomy" id="273540"/>
    <lineage>
        <taxon>Eukaryota</taxon>
        <taxon>Viridiplantae</taxon>
        <taxon>Streptophyta</taxon>
        <taxon>Embryophyta</taxon>
        <taxon>Tracheophyta</taxon>
        <taxon>Spermatophyta</taxon>
        <taxon>Magnoliopsida</taxon>
        <taxon>Proteales</taxon>
        <taxon>Proteaceae</taxon>
        <taxon>Protea</taxon>
    </lineage>
</organism>